<dbReference type="Pfam" id="PF13439">
    <property type="entry name" value="Glyco_transf_4"/>
    <property type="match status" value="1"/>
</dbReference>
<keyword evidence="4 6" id="KW-1133">Transmembrane helix</keyword>
<feature type="transmembrane region" description="Helical" evidence="6">
    <location>
        <begin position="179"/>
        <end position="197"/>
    </location>
</feature>
<evidence type="ECO:0000259" key="7">
    <source>
        <dbReference type="Pfam" id="PF00534"/>
    </source>
</evidence>
<dbReference type="SUPFAM" id="SSF53756">
    <property type="entry name" value="UDP-Glycosyltransferase/glycogen phosphorylase"/>
    <property type="match status" value="1"/>
</dbReference>
<dbReference type="InterPro" id="IPR050833">
    <property type="entry name" value="Poly_Biosynth_Transport"/>
</dbReference>
<keyword evidence="3 6" id="KW-0812">Transmembrane</keyword>
<accession>A0A3B1E0C0</accession>
<dbReference type="InterPro" id="IPR001296">
    <property type="entry name" value="Glyco_trans_1"/>
</dbReference>
<dbReference type="PANTHER" id="PTHR30250:SF27">
    <property type="entry name" value="POLYSACCHARIDE BIOSYNTHESIS PROTEIN"/>
    <property type="match status" value="1"/>
</dbReference>
<sequence>MKTTVAASPVAVQRASSVHAETTRKQIRGSSLLLAGRGFSLVINLITQIVVIRYLSRLDYGAFAWSFSVIEMTALMAAFGMDKSLSRFGAIYHERGDFRRLCGILILSGSVLLITGAIVVAAVWSYSVELTSLFSVDPIAVSLLVTLIVLVPANIFSSVSLSIYTVFGKTHTVFVRRHLLGPSIRLGMVLIAILFQGGLQYIAMAYLVSGLVAAFIDASLVARYLREENIPQKMKQERPIIPLREFFSYSLPLLTSDVAFLVRGTLIVFMLGWLATTTASASFRAVLPIVRLNELILINFTLLFMPLASRLFSQADEEQLGEMYQRTSVWAMVLSFPIFAVSITLAPSITVLMFGEEYADASTILIILSVGYYVQSMLGFNSQLMKVLGMARTFMALDVLATLLALTMCWFLIPDYGAQGAAIGVSSAIIMHALSKYLAIRFLTNYAHQATDFNKSFLMTGSCALVLILTQACFDFHWSIGVLLAASTIYLVFSCNRHLLNITSFFPELNKIPLLGSWLSVPIKTNSVAQSCDKTVSSNKLKIGYIMSRFPKITETFVLFEMREMERQGHQVELFPLQRERTSVIHNEAETYVNRAFFTPWLSFQIILAHLCYLRKSPVVYFKTVWTLVKANWGSARYLSGAILFFPKVVYLARLMQKRNIDHLHVHFASHPAMAAWVIHQFTGIPYSFTAHGSDLHRDQHMLQEKVADADAVITISNYNRQMILDICGQQQASRVHVVHCGIDPQDFKSKEIPTPFDTGNGPFRFACVGTLHEVKGQRFLLEACSQLKEKEIDFQCHLVGDGPDQQMLKELVLRAGLDKHVQFEGRLTSTEIQELLKRLDLLVAPSVPTKCGRREGIPVVLMEALGSGLSVIASDLSGIPEIVIDGQTGLLTPPGDSNAIAEALTRMYYDQPLRHRLAKAGQEKVMQEFNLPINVQSLVNLLRQGK</sequence>
<feature type="transmembrane region" description="Helical" evidence="6">
    <location>
        <begin position="139"/>
        <end position="167"/>
    </location>
</feature>
<keyword evidence="9" id="KW-0808">Transferase</keyword>
<feature type="transmembrane region" description="Helical" evidence="6">
    <location>
        <begin position="476"/>
        <end position="493"/>
    </location>
</feature>
<feature type="transmembrane region" description="Helical" evidence="6">
    <location>
        <begin position="333"/>
        <end position="355"/>
    </location>
</feature>
<evidence type="ECO:0000256" key="1">
    <source>
        <dbReference type="ARBA" id="ARBA00004651"/>
    </source>
</evidence>
<dbReference type="EMBL" id="UOGL01000206">
    <property type="protein sequence ID" value="VAX38455.1"/>
    <property type="molecule type" value="Genomic_DNA"/>
</dbReference>
<feature type="transmembrane region" description="Helical" evidence="6">
    <location>
        <begin position="62"/>
        <end position="80"/>
    </location>
</feature>
<dbReference type="Pfam" id="PF00534">
    <property type="entry name" value="Glycos_transf_1"/>
    <property type="match status" value="1"/>
</dbReference>
<dbReference type="GO" id="GO:0016757">
    <property type="term" value="F:glycosyltransferase activity"/>
    <property type="evidence" value="ECO:0007669"/>
    <property type="project" value="InterPro"/>
</dbReference>
<feature type="transmembrane region" description="Helical" evidence="6">
    <location>
        <begin position="393"/>
        <end position="413"/>
    </location>
</feature>
<feature type="transmembrane region" description="Helical" evidence="6">
    <location>
        <begin position="34"/>
        <end position="56"/>
    </location>
</feature>
<dbReference type="Gene3D" id="3.40.50.2000">
    <property type="entry name" value="Glycogen Phosphorylase B"/>
    <property type="match status" value="2"/>
</dbReference>
<comment type="subcellular location">
    <subcellularLocation>
        <location evidence="1">Cell membrane</location>
        <topology evidence="1">Multi-pass membrane protein</topology>
    </subcellularLocation>
</comment>
<evidence type="ECO:0000256" key="4">
    <source>
        <dbReference type="ARBA" id="ARBA00022989"/>
    </source>
</evidence>
<evidence type="ECO:0000259" key="8">
    <source>
        <dbReference type="Pfam" id="PF13439"/>
    </source>
</evidence>
<feature type="transmembrane region" description="Helical" evidence="6">
    <location>
        <begin position="361"/>
        <end position="381"/>
    </location>
</feature>
<organism evidence="9">
    <name type="scientific">hydrothermal vent metagenome</name>
    <dbReference type="NCBI Taxonomy" id="652676"/>
    <lineage>
        <taxon>unclassified sequences</taxon>
        <taxon>metagenomes</taxon>
        <taxon>ecological metagenomes</taxon>
    </lineage>
</organism>
<name>A0A3B1E0C0_9ZZZZ</name>
<dbReference type="InterPro" id="IPR028098">
    <property type="entry name" value="Glyco_trans_4-like_N"/>
</dbReference>
<dbReference type="Pfam" id="PF01943">
    <property type="entry name" value="Polysacc_synt"/>
    <property type="match status" value="1"/>
</dbReference>
<keyword evidence="2" id="KW-1003">Cell membrane</keyword>
<dbReference type="InterPro" id="IPR002797">
    <property type="entry name" value="Polysacc_synth"/>
</dbReference>
<reference evidence="9" key="1">
    <citation type="submission" date="2018-06" db="EMBL/GenBank/DDBJ databases">
        <authorList>
            <person name="Zhirakovskaya E."/>
        </authorList>
    </citation>
    <scope>NUCLEOTIDE SEQUENCE</scope>
</reference>
<feature type="transmembrane region" description="Helical" evidence="6">
    <location>
        <begin position="636"/>
        <end position="653"/>
    </location>
</feature>
<evidence type="ECO:0000256" key="3">
    <source>
        <dbReference type="ARBA" id="ARBA00022692"/>
    </source>
</evidence>
<feature type="domain" description="Glycosyltransferase subfamily 4-like N-terminal" evidence="8">
    <location>
        <begin position="555"/>
        <end position="746"/>
    </location>
</feature>
<feature type="transmembrane region" description="Helical" evidence="6">
    <location>
        <begin position="596"/>
        <end position="616"/>
    </location>
</feature>
<dbReference type="CDD" id="cd13128">
    <property type="entry name" value="MATE_Wzx_like"/>
    <property type="match status" value="1"/>
</dbReference>
<proteinExistence type="predicted"/>
<feature type="domain" description="Glycosyl transferase family 1" evidence="7">
    <location>
        <begin position="761"/>
        <end position="924"/>
    </location>
</feature>
<feature type="transmembrane region" description="Helical" evidence="6">
    <location>
        <begin position="419"/>
        <end position="440"/>
    </location>
</feature>
<feature type="transmembrane region" description="Helical" evidence="6">
    <location>
        <begin position="295"/>
        <end position="312"/>
    </location>
</feature>
<evidence type="ECO:0000313" key="9">
    <source>
        <dbReference type="EMBL" id="VAX38455.1"/>
    </source>
</evidence>
<feature type="transmembrane region" description="Helical" evidence="6">
    <location>
        <begin position="101"/>
        <end position="127"/>
    </location>
</feature>
<protein>
    <submittedName>
        <fullName evidence="9">Glycosyl transferase, group 1 family protein</fullName>
    </submittedName>
</protein>
<feature type="transmembrane region" description="Helical" evidence="6">
    <location>
        <begin position="203"/>
        <end position="225"/>
    </location>
</feature>
<feature type="transmembrane region" description="Helical" evidence="6">
    <location>
        <begin position="246"/>
        <end position="275"/>
    </location>
</feature>
<dbReference type="PANTHER" id="PTHR30250">
    <property type="entry name" value="PST FAMILY PREDICTED COLANIC ACID TRANSPORTER"/>
    <property type="match status" value="1"/>
</dbReference>
<gene>
    <name evidence="9" type="ORF">MNBD_PLANCTO02-1033</name>
</gene>
<dbReference type="GO" id="GO:0005886">
    <property type="term" value="C:plasma membrane"/>
    <property type="evidence" value="ECO:0007669"/>
    <property type="project" value="UniProtKB-SubCell"/>
</dbReference>
<evidence type="ECO:0000256" key="5">
    <source>
        <dbReference type="ARBA" id="ARBA00023136"/>
    </source>
</evidence>
<evidence type="ECO:0000256" key="2">
    <source>
        <dbReference type="ARBA" id="ARBA00022475"/>
    </source>
</evidence>
<dbReference type="CDD" id="cd03801">
    <property type="entry name" value="GT4_PimA-like"/>
    <property type="match status" value="1"/>
</dbReference>
<feature type="transmembrane region" description="Helical" evidence="6">
    <location>
        <begin position="452"/>
        <end position="470"/>
    </location>
</feature>
<evidence type="ECO:0000256" key="6">
    <source>
        <dbReference type="SAM" id="Phobius"/>
    </source>
</evidence>
<dbReference type="AlphaFoldDB" id="A0A3B1E0C0"/>
<keyword evidence="5 6" id="KW-0472">Membrane</keyword>